<dbReference type="GO" id="GO:0008270">
    <property type="term" value="F:zinc ion binding"/>
    <property type="evidence" value="ECO:0007669"/>
    <property type="project" value="TreeGrafter"/>
</dbReference>
<dbReference type="InterPro" id="IPR050243">
    <property type="entry name" value="PHP_phosphatase"/>
</dbReference>
<dbReference type="PANTHER" id="PTHR36928">
    <property type="entry name" value="PHOSPHATASE YCDX-RELATED"/>
    <property type="match status" value="1"/>
</dbReference>
<name>A0A075LQD6_9EURY</name>
<dbReference type="Pfam" id="PF02811">
    <property type="entry name" value="PHP"/>
    <property type="match status" value="1"/>
</dbReference>
<evidence type="ECO:0000313" key="3">
    <source>
        <dbReference type="Proteomes" id="UP000027981"/>
    </source>
</evidence>
<dbReference type="Proteomes" id="UP000027981">
    <property type="component" value="Chromosome"/>
</dbReference>
<reference evidence="2 3" key="2">
    <citation type="journal article" date="2015" name="Genome Announc.">
        <title>Complete Genome Sequence of Hyperthermophilic Piezophilic Archaeon Palaeococcus pacificus DY20341T, Isolated from Deep-Sea Hydrothermal Sediments.</title>
        <authorList>
            <person name="Zeng X."/>
            <person name="Jebbar M."/>
            <person name="Shao Z."/>
        </authorList>
    </citation>
    <scope>NUCLEOTIDE SEQUENCE [LARGE SCALE GENOMIC DNA]</scope>
    <source>
        <strain evidence="2 3">DY20341</strain>
    </source>
</reference>
<dbReference type="InterPro" id="IPR003141">
    <property type="entry name" value="Pol/His_phosphatase_N"/>
</dbReference>
<dbReference type="InterPro" id="IPR016195">
    <property type="entry name" value="Pol/histidinol_Pase-like"/>
</dbReference>
<organism evidence="2 3">
    <name type="scientific">Palaeococcus pacificus DY20341</name>
    <dbReference type="NCBI Taxonomy" id="1343739"/>
    <lineage>
        <taxon>Archaea</taxon>
        <taxon>Methanobacteriati</taxon>
        <taxon>Methanobacteriota</taxon>
        <taxon>Thermococci</taxon>
        <taxon>Thermococcales</taxon>
        <taxon>Thermococcaceae</taxon>
        <taxon>Palaeococcus</taxon>
    </lineage>
</organism>
<gene>
    <name evidence="2" type="ORF">PAP_02485</name>
</gene>
<dbReference type="PANTHER" id="PTHR36928:SF1">
    <property type="entry name" value="PHOSPHATASE YCDX-RELATED"/>
    <property type="match status" value="1"/>
</dbReference>
<dbReference type="SMART" id="SM00481">
    <property type="entry name" value="POLIIIAc"/>
    <property type="match status" value="1"/>
</dbReference>
<proteinExistence type="predicted"/>
<dbReference type="SUPFAM" id="SSF89550">
    <property type="entry name" value="PHP domain-like"/>
    <property type="match status" value="1"/>
</dbReference>
<dbReference type="NCBIfam" id="NF006251">
    <property type="entry name" value="PRK08392.1"/>
    <property type="match status" value="1"/>
</dbReference>
<sequence>MMDLHTHTKFSDGIGDVLDNVAYAEMHGIKLVGISDHIHYLSFTNLNHYLRDIKRAKEESEIVVLAGIEANIMETGVDITDDIRKRLDYAIASVHFWFGVGESWKYVELVKLAIQDKNIDIIGHFGNVFPYIGHPSEEELREVIALAEEHGKAFEISSRYNVPDLDFIKLCIKRGVKLTFASDSHEPKSVGKIRWSEKVFKKAGGKKEDLLFGELL</sequence>
<feature type="domain" description="Polymerase/histidinol phosphatase N-terminal" evidence="1">
    <location>
        <begin position="2"/>
        <end position="74"/>
    </location>
</feature>
<accession>A0A075LQD6</accession>
<dbReference type="EMBL" id="CP006019">
    <property type="protein sequence ID" value="AIF68925.1"/>
    <property type="molecule type" value="Genomic_DNA"/>
</dbReference>
<dbReference type="GO" id="GO:0005829">
    <property type="term" value="C:cytosol"/>
    <property type="evidence" value="ECO:0007669"/>
    <property type="project" value="TreeGrafter"/>
</dbReference>
<dbReference type="Gene3D" id="3.20.20.140">
    <property type="entry name" value="Metal-dependent hydrolases"/>
    <property type="match status" value="1"/>
</dbReference>
<reference evidence="3" key="1">
    <citation type="submission" date="2013-06" db="EMBL/GenBank/DDBJ databases">
        <title>Complete Genome Sequence of Hyperthermophilic Palaeococcus pacificus DY20341T, Isolated from a Deep-Sea Hydrothermal Sediments.</title>
        <authorList>
            <person name="Zeng X."/>
            <person name="Shao Z."/>
        </authorList>
    </citation>
    <scope>NUCLEOTIDE SEQUENCE [LARGE SCALE GENOMIC DNA]</scope>
    <source>
        <strain evidence="3">DY20341</strain>
    </source>
</reference>
<dbReference type="STRING" id="1343739.PAP_02485"/>
<evidence type="ECO:0000313" key="2">
    <source>
        <dbReference type="EMBL" id="AIF68925.1"/>
    </source>
</evidence>
<dbReference type="eggNOG" id="arCOG00304">
    <property type="taxonomic scope" value="Archaea"/>
</dbReference>
<keyword evidence="3" id="KW-1185">Reference proteome</keyword>
<protein>
    <recommendedName>
        <fullName evidence="1">Polymerase/histidinol phosphatase N-terminal domain-containing protein</fullName>
    </recommendedName>
</protein>
<evidence type="ECO:0000259" key="1">
    <source>
        <dbReference type="SMART" id="SM00481"/>
    </source>
</evidence>
<dbReference type="KEGG" id="ppac:PAP_02485"/>
<dbReference type="InterPro" id="IPR004013">
    <property type="entry name" value="PHP_dom"/>
</dbReference>
<dbReference type="GO" id="GO:0042578">
    <property type="term" value="F:phosphoric ester hydrolase activity"/>
    <property type="evidence" value="ECO:0007669"/>
    <property type="project" value="TreeGrafter"/>
</dbReference>
<dbReference type="HOGENOM" id="CLU_061999_1_1_2"/>
<dbReference type="AlphaFoldDB" id="A0A075LQD6"/>